<gene>
    <name evidence="2" type="ORF">Tci_306320</name>
</gene>
<name>A0A699H847_TANCI</name>
<sequence length="546" mass="62684">MGEGLANPTDPHHTPTIIQPSTSQPQKTKHHRKPRRKATKVPQPSDPTSVVDKAVNEEMNDSLERAATIATSLDAKQDRGNIFKTQSKATPNELGSQGTSSGGGPKVLDLETTKTTQTMKIESLKRNVKKLERRKRSRTHGLKRLYKVGLSARVESFEDKGLGEEDASKQERVADIDANEDITLVSTHDEQMFDAYQDLGGEEVFVAQQDENVVEKEVDATQIQVTTATTTPIISIDEATLAQALTELKHAKPKAKAKEIIIYEPEEFTTTTTAAIPKPRSQDKEEQQELNVEEKATLFMQLLEKKRKFFATKREEEKRNKPPTQAQQRKIMCTYLKNMEGKKLINLKNKSFDSIQKMFDRAFKRIDDDKDTAKLQQLVKIIPDEEGVAINAISLAVKPSSIVDWKIQKERKKSYYKIIRADGSSKIHLIFSHMLKDFDREDVKTLWKLVKAKYGLIRPEGDYERVLWVDLKIMFEPHIEDEVWKMQQRYKVVRWTLFNSCGVHFLSLQSGHIYMLVEKKYPLTPVTITYMLNKKLHADYFDEMRY</sequence>
<dbReference type="AlphaFoldDB" id="A0A699H847"/>
<protein>
    <submittedName>
        <fullName evidence="2">Uncharacterized protein</fullName>
    </submittedName>
</protein>
<reference evidence="2" key="1">
    <citation type="journal article" date="2019" name="Sci. Rep.">
        <title>Draft genome of Tanacetum cinerariifolium, the natural source of mosquito coil.</title>
        <authorList>
            <person name="Yamashiro T."/>
            <person name="Shiraishi A."/>
            <person name="Satake H."/>
            <person name="Nakayama K."/>
        </authorList>
    </citation>
    <scope>NUCLEOTIDE SEQUENCE</scope>
</reference>
<feature type="region of interest" description="Disordered" evidence="1">
    <location>
        <begin position="1"/>
        <end position="107"/>
    </location>
</feature>
<feature type="compositionally biased region" description="Polar residues" evidence="1">
    <location>
        <begin position="16"/>
        <end position="26"/>
    </location>
</feature>
<evidence type="ECO:0000256" key="1">
    <source>
        <dbReference type="SAM" id="MobiDB-lite"/>
    </source>
</evidence>
<evidence type="ECO:0000313" key="2">
    <source>
        <dbReference type="EMBL" id="GEX34345.1"/>
    </source>
</evidence>
<organism evidence="2">
    <name type="scientific">Tanacetum cinerariifolium</name>
    <name type="common">Dalmatian daisy</name>
    <name type="synonym">Chrysanthemum cinerariifolium</name>
    <dbReference type="NCBI Taxonomy" id="118510"/>
    <lineage>
        <taxon>Eukaryota</taxon>
        <taxon>Viridiplantae</taxon>
        <taxon>Streptophyta</taxon>
        <taxon>Embryophyta</taxon>
        <taxon>Tracheophyta</taxon>
        <taxon>Spermatophyta</taxon>
        <taxon>Magnoliopsida</taxon>
        <taxon>eudicotyledons</taxon>
        <taxon>Gunneridae</taxon>
        <taxon>Pentapetalae</taxon>
        <taxon>asterids</taxon>
        <taxon>campanulids</taxon>
        <taxon>Asterales</taxon>
        <taxon>Asteraceae</taxon>
        <taxon>Asteroideae</taxon>
        <taxon>Anthemideae</taxon>
        <taxon>Anthemidinae</taxon>
        <taxon>Tanacetum</taxon>
    </lineage>
</organism>
<feature type="compositionally biased region" description="Basic residues" evidence="1">
    <location>
        <begin position="27"/>
        <end position="39"/>
    </location>
</feature>
<feature type="compositionally biased region" description="Polar residues" evidence="1">
    <location>
        <begin position="83"/>
        <end position="99"/>
    </location>
</feature>
<accession>A0A699H847</accession>
<comment type="caution">
    <text evidence="2">The sequence shown here is derived from an EMBL/GenBank/DDBJ whole genome shotgun (WGS) entry which is preliminary data.</text>
</comment>
<dbReference type="EMBL" id="BKCJ010102823">
    <property type="protein sequence ID" value="GEX34345.1"/>
    <property type="molecule type" value="Genomic_DNA"/>
</dbReference>
<proteinExistence type="predicted"/>